<protein>
    <recommendedName>
        <fullName evidence="1">Terpene synthase</fullName>
        <ecNumber evidence="1">4.2.3.-</ecNumber>
    </recommendedName>
</protein>
<keyword evidence="1" id="KW-0456">Lyase</keyword>
<proteinExistence type="inferred from homology"/>
<comment type="cofactor">
    <cofactor evidence="1">
        <name>Mg(2+)</name>
        <dbReference type="ChEBI" id="CHEBI:18420"/>
    </cofactor>
</comment>
<gene>
    <name evidence="2" type="ORF">I8752_23805</name>
</gene>
<reference evidence="2 3" key="1">
    <citation type="journal article" date="2021" name="Int. J. Syst. Evol. Microbiol.">
        <title>Amazonocrinis nigriterrae gen. nov., sp. nov., Atlanticothrix silvestris gen. nov., sp. nov. and Dendronalium phyllosphericum gen. nov., sp. nov., nostocacean cyanobacteria from Brazilian environments.</title>
        <authorList>
            <person name="Alvarenga D.O."/>
            <person name="Andreote A.P.D."/>
            <person name="Branco L.H.Z."/>
            <person name="Delbaje E."/>
            <person name="Cruz R.B."/>
            <person name="Varani A.M."/>
            <person name="Fiore M.F."/>
        </authorList>
    </citation>
    <scope>NUCLEOTIDE SEQUENCE [LARGE SCALE GENOMIC DNA]</scope>
    <source>
        <strain evidence="2 3">CENA369</strain>
    </source>
</reference>
<dbReference type="EMBL" id="JAECZA010000215">
    <property type="protein sequence ID" value="MBH8575968.1"/>
    <property type="molecule type" value="Genomic_DNA"/>
</dbReference>
<keyword evidence="1" id="KW-0479">Metal-binding</keyword>
<dbReference type="Proteomes" id="UP000662314">
    <property type="component" value="Unassembled WGS sequence"/>
</dbReference>
<dbReference type="EC" id="4.2.3.-" evidence="1"/>
<dbReference type="SUPFAM" id="SSF48576">
    <property type="entry name" value="Terpenoid synthases"/>
    <property type="match status" value="1"/>
</dbReference>
<keyword evidence="3" id="KW-1185">Reference proteome</keyword>
<dbReference type="SFLD" id="SFLDG01020">
    <property type="entry name" value="Terpene_Cyclase_Like_2"/>
    <property type="match status" value="1"/>
</dbReference>
<name>A0A8J7LH97_9NOST</name>
<dbReference type="GO" id="GO:0010333">
    <property type="term" value="F:terpene synthase activity"/>
    <property type="evidence" value="ECO:0007669"/>
    <property type="project" value="InterPro"/>
</dbReference>
<accession>A0A8J7LH97</accession>
<dbReference type="Gene3D" id="1.10.600.10">
    <property type="entry name" value="Farnesyl Diphosphate Synthase"/>
    <property type="match status" value="1"/>
</dbReference>
<dbReference type="InterPro" id="IPR034686">
    <property type="entry name" value="Terpene_cyclase-like_2"/>
</dbReference>
<dbReference type="InterPro" id="IPR008949">
    <property type="entry name" value="Isoprenoid_synthase_dom_sf"/>
</dbReference>
<dbReference type="Pfam" id="PF19086">
    <property type="entry name" value="Terpene_syn_C_2"/>
    <property type="match status" value="1"/>
</dbReference>
<evidence type="ECO:0000256" key="1">
    <source>
        <dbReference type="RuleBase" id="RU366034"/>
    </source>
</evidence>
<dbReference type="GO" id="GO:0046872">
    <property type="term" value="F:metal ion binding"/>
    <property type="evidence" value="ECO:0007669"/>
    <property type="project" value="UniProtKB-KW"/>
</dbReference>
<comment type="similarity">
    <text evidence="1">Belongs to the terpene synthase family.</text>
</comment>
<evidence type="ECO:0000313" key="3">
    <source>
        <dbReference type="Proteomes" id="UP000662314"/>
    </source>
</evidence>
<dbReference type="SFLD" id="SFLDS00005">
    <property type="entry name" value="Isoprenoid_Synthase_Type_I"/>
    <property type="match status" value="1"/>
</dbReference>
<dbReference type="PANTHER" id="PTHR35201:SF4">
    <property type="entry name" value="BETA-PINACENE SYNTHASE-RELATED"/>
    <property type="match status" value="1"/>
</dbReference>
<comment type="caution">
    <text evidence="2">The sequence shown here is derived from an EMBL/GenBank/DDBJ whole genome shotgun (WGS) entry which is preliminary data.</text>
</comment>
<keyword evidence="1" id="KW-0460">Magnesium</keyword>
<sequence length="322" mass="37611">MNKLIVPDLYCPFPSKTNKHVDVLEKHALEWVLQFKLLPNNSAYQELSDAKSFLLTASAYPYCKFQYLEIANDFMNWIIIWDEVSGLLDKGQQVETIKTLHKRFIEILQGSELIDTDIPLSFALSDLRQRMLEVTSVKWFSYFVRSFDEYIDGCVQESINWVQEIVPDIETYTTLRQATGVMEPLMDLIEFCDNLMLPDFLRENDIIQKLRMMTNKIICLCNDIFSVAKEMAVGDFHNFIFVLHYQQQISLEEAIKCVADMHDREVKAMIDLEASIPSFGEELDVEIAKYISGLHTWIRGHLDWYSHSGRYQNVTRLESVKY</sequence>
<dbReference type="RefSeq" id="WP_214434721.1">
    <property type="nucleotide sequence ID" value="NZ_CAWPUQ010000140.1"/>
</dbReference>
<organism evidence="2 3">
    <name type="scientific">Dendronalium phyllosphericum CENA369</name>
    <dbReference type="NCBI Taxonomy" id="1725256"/>
    <lineage>
        <taxon>Bacteria</taxon>
        <taxon>Bacillati</taxon>
        <taxon>Cyanobacteriota</taxon>
        <taxon>Cyanophyceae</taxon>
        <taxon>Nostocales</taxon>
        <taxon>Nostocaceae</taxon>
        <taxon>Dendronalium</taxon>
        <taxon>Dendronalium phyllosphericum</taxon>
    </lineage>
</organism>
<dbReference type="PANTHER" id="PTHR35201">
    <property type="entry name" value="TERPENE SYNTHASE"/>
    <property type="match status" value="1"/>
</dbReference>
<dbReference type="AlphaFoldDB" id="A0A8J7LH97"/>
<evidence type="ECO:0000313" key="2">
    <source>
        <dbReference type="EMBL" id="MBH8575968.1"/>
    </source>
</evidence>